<dbReference type="Gramene" id="Pp3c6_16550V3.1">
    <property type="protein sequence ID" value="Pp3c6_16550V3.1"/>
    <property type="gene ID" value="Pp3c6_16550"/>
</dbReference>
<dbReference type="Pfam" id="PF07910">
    <property type="entry name" value="Peptidase_C78"/>
    <property type="match status" value="1"/>
</dbReference>
<comment type="similarity">
    <text evidence="1">Belongs to the peptidase C78 family.</text>
</comment>
<feature type="domain" description="UFSP1/2/DUB catalytic" evidence="7">
    <location>
        <begin position="411"/>
        <end position="601"/>
    </location>
</feature>
<dbReference type="FunCoup" id="A0A2K1KFV7">
    <property type="interactions" value="2371"/>
</dbReference>
<evidence type="ECO:0000259" key="7">
    <source>
        <dbReference type="Pfam" id="PF07910"/>
    </source>
</evidence>
<dbReference type="Proteomes" id="UP000006727">
    <property type="component" value="Chromosome 6"/>
</dbReference>
<dbReference type="EnsemblPlants" id="Pp3c6_16550V3.1">
    <property type="protein sequence ID" value="Pp3c6_16550V3.1"/>
    <property type="gene ID" value="Pp3c6_16550"/>
</dbReference>
<dbReference type="InterPro" id="IPR049387">
    <property type="entry name" value="UFSP2-like_2nd"/>
</dbReference>
<evidence type="ECO:0000256" key="3">
    <source>
        <dbReference type="ARBA" id="ARBA00022786"/>
    </source>
</evidence>
<dbReference type="EMBL" id="ABEU02000006">
    <property type="protein sequence ID" value="PNR52666.1"/>
    <property type="molecule type" value="Genomic_DNA"/>
</dbReference>
<evidence type="ECO:0000256" key="4">
    <source>
        <dbReference type="ARBA" id="ARBA00022801"/>
    </source>
</evidence>
<accession>A0A2K1KFV7</accession>
<sequence>MAMAMAKESSTHTLRVLRGAEDGLRGVEGIAWIIGMSHPALTVLSFLRCLHRNDAQPDVVAEAEELRVLLPRGLEVLGAVVLNKGGGKLSSGGRIALELREKLEVPNRDNGCIVAASVSSSSFKLGYSRYQAGNASSLREIDVQEFENGVWDDAIFLRCKMQFKMPLYLPQSATASEYEEQAAGAINNMVEDLKSSKARFLAEGPDGPMLLPLSREKSSQDPVFCSSLRSSQPLLAPGGHQIPAAVNLSVMSCSSKENNTSLLMQNLPAKSPVAVQLLKLNVDVLCVAPSHLSVVEAATSLVVPAICDQLSLMSKMAKKNASQDSKISAFHFCPLSCPITVIYDLSYGENETALVNSRKSLHQRLLLPLDRPLLRVANALTTMESTSSSLGSRRLCDVHVGLAPSGVSGGTQSLVDGSYEYYHYLQDRFDDNGWGCAYRSLQTIVSWFRLQQYTSVPVPSHREVQKILVDIGDKEPSFIDSQDWIGSMEIFFVLDKLLGVQCKILDVQSGKELPNKCRELAQHFRTQGTPIMIGGGVLAYTLLGVDYNEMTGESAFLILDPHYTGGEDLKSIRSGGWCGWKRAVGANGKEFFHANRFYNLLMPQRPNTV</sequence>
<dbReference type="PaxDb" id="3218-PP1S240_99V6.1"/>
<dbReference type="InterPro" id="IPR012462">
    <property type="entry name" value="UFSP1/2_DUB_cat"/>
</dbReference>
<gene>
    <name evidence="10" type="primary">LOC112283127</name>
    <name evidence="9" type="ORF">PHYPA_009040</name>
</gene>
<dbReference type="OrthoDB" id="417506at2759"/>
<proteinExistence type="inferred from homology"/>
<dbReference type="GO" id="GO:0006508">
    <property type="term" value="P:proteolysis"/>
    <property type="evidence" value="ECO:0007669"/>
    <property type="project" value="UniProtKB-KW"/>
</dbReference>
<dbReference type="GeneID" id="112283127"/>
<evidence type="ECO:0000256" key="1">
    <source>
        <dbReference type="ARBA" id="ARBA00008552"/>
    </source>
</evidence>
<dbReference type="Pfam" id="PF20908">
    <property type="entry name" value="UfSP2_N"/>
    <property type="match status" value="1"/>
</dbReference>
<evidence type="ECO:0000256" key="5">
    <source>
        <dbReference type="ARBA" id="ARBA00022807"/>
    </source>
</evidence>
<dbReference type="Gene3D" id="3.90.70.130">
    <property type="match status" value="1"/>
</dbReference>
<reference evidence="10" key="3">
    <citation type="submission" date="2020-12" db="UniProtKB">
        <authorList>
            <consortium name="EnsemblPlants"/>
        </authorList>
    </citation>
    <scope>IDENTIFICATION</scope>
</reference>
<dbReference type="PANTHER" id="PTHR48153:SF2">
    <property type="entry name" value="UFM1-SPECIFIC PROTEASE 2"/>
    <property type="match status" value="1"/>
</dbReference>
<dbReference type="KEGG" id="ppp:112283127"/>
<dbReference type="Gramene" id="Pp3c6_16550V3.2">
    <property type="protein sequence ID" value="Pp3c6_16550V3.2"/>
    <property type="gene ID" value="Pp3c6_16550"/>
</dbReference>
<dbReference type="RefSeq" id="XP_024377243.1">
    <property type="nucleotide sequence ID" value="XM_024521475.2"/>
</dbReference>
<evidence type="ECO:0000313" key="9">
    <source>
        <dbReference type="EMBL" id="PNR52666.1"/>
    </source>
</evidence>
<reference evidence="9 11" key="2">
    <citation type="journal article" date="2018" name="Plant J.">
        <title>The Physcomitrella patens chromosome-scale assembly reveals moss genome structure and evolution.</title>
        <authorList>
            <person name="Lang D."/>
            <person name="Ullrich K.K."/>
            <person name="Murat F."/>
            <person name="Fuchs J."/>
            <person name="Jenkins J."/>
            <person name="Haas F.B."/>
            <person name="Piednoel M."/>
            <person name="Gundlach H."/>
            <person name="Van Bel M."/>
            <person name="Meyberg R."/>
            <person name="Vives C."/>
            <person name="Morata J."/>
            <person name="Symeonidi A."/>
            <person name="Hiss M."/>
            <person name="Muchero W."/>
            <person name="Kamisugi Y."/>
            <person name="Saleh O."/>
            <person name="Blanc G."/>
            <person name="Decker E.L."/>
            <person name="van Gessel N."/>
            <person name="Grimwood J."/>
            <person name="Hayes R.D."/>
            <person name="Graham S.W."/>
            <person name="Gunter L.E."/>
            <person name="McDaniel S.F."/>
            <person name="Hoernstein S.N.W."/>
            <person name="Larsson A."/>
            <person name="Li F.W."/>
            <person name="Perroud P.F."/>
            <person name="Phillips J."/>
            <person name="Ranjan P."/>
            <person name="Rokshar D.S."/>
            <person name="Rothfels C.J."/>
            <person name="Schneider L."/>
            <person name="Shu S."/>
            <person name="Stevenson D.W."/>
            <person name="Thummler F."/>
            <person name="Tillich M."/>
            <person name="Villarreal Aguilar J.C."/>
            <person name="Widiez T."/>
            <person name="Wong G.K."/>
            <person name="Wymore A."/>
            <person name="Zhang Y."/>
            <person name="Zimmer A.D."/>
            <person name="Quatrano R.S."/>
            <person name="Mayer K.F.X."/>
            <person name="Goodstein D."/>
            <person name="Casacuberta J.M."/>
            <person name="Vandepoele K."/>
            <person name="Reski R."/>
            <person name="Cuming A.C."/>
            <person name="Tuskan G.A."/>
            <person name="Maumus F."/>
            <person name="Salse J."/>
            <person name="Schmutz J."/>
            <person name="Rensing S.A."/>
        </authorList>
    </citation>
    <scope>NUCLEOTIDE SEQUENCE [LARGE SCALE GENOMIC DNA]</scope>
    <source>
        <strain evidence="10 11">cv. Gransden 2004</strain>
    </source>
</reference>
<reference evidence="9 11" key="1">
    <citation type="journal article" date="2008" name="Science">
        <title>The Physcomitrella genome reveals evolutionary insights into the conquest of land by plants.</title>
        <authorList>
            <person name="Rensing S."/>
            <person name="Lang D."/>
            <person name="Zimmer A."/>
            <person name="Terry A."/>
            <person name="Salamov A."/>
            <person name="Shapiro H."/>
            <person name="Nishiyama T."/>
            <person name="Perroud P.-F."/>
            <person name="Lindquist E."/>
            <person name="Kamisugi Y."/>
            <person name="Tanahashi T."/>
            <person name="Sakakibara K."/>
            <person name="Fujita T."/>
            <person name="Oishi K."/>
            <person name="Shin-I T."/>
            <person name="Kuroki Y."/>
            <person name="Toyoda A."/>
            <person name="Suzuki Y."/>
            <person name="Hashimoto A."/>
            <person name="Yamaguchi K."/>
            <person name="Sugano A."/>
            <person name="Kohara Y."/>
            <person name="Fujiyama A."/>
            <person name="Anterola A."/>
            <person name="Aoki S."/>
            <person name="Ashton N."/>
            <person name="Barbazuk W.B."/>
            <person name="Barker E."/>
            <person name="Bennetzen J."/>
            <person name="Bezanilla M."/>
            <person name="Blankenship R."/>
            <person name="Cho S.H."/>
            <person name="Dutcher S."/>
            <person name="Estelle M."/>
            <person name="Fawcett J.A."/>
            <person name="Gundlach H."/>
            <person name="Hanada K."/>
            <person name="Heyl A."/>
            <person name="Hicks K.A."/>
            <person name="Hugh J."/>
            <person name="Lohr M."/>
            <person name="Mayer K."/>
            <person name="Melkozernov A."/>
            <person name="Murata T."/>
            <person name="Nelson D."/>
            <person name="Pils B."/>
            <person name="Prigge M."/>
            <person name="Reiss B."/>
            <person name="Renner T."/>
            <person name="Rombauts S."/>
            <person name="Rushton P."/>
            <person name="Sanderfoot A."/>
            <person name="Schween G."/>
            <person name="Shiu S.-H."/>
            <person name="Stueber K."/>
            <person name="Theodoulou F.L."/>
            <person name="Tu H."/>
            <person name="Van de Peer Y."/>
            <person name="Verrier P.J."/>
            <person name="Waters E."/>
            <person name="Wood A."/>
            <person name="Yang L."/>
            <person name="Cove D."/>
            <person name="Cuming A."/>
            <person name="Hasebe M."/>
            <person name="Lucas S."/>
            <person name="Mishler D.B."/>
            <person name="Reski R."/>
            <person name="Grigoriev I."/>
            <person name="Quatrano R.S."/>
            <person name="Boore J.L."/>
        </authorList>
    </citation>
    <scope>NUCLEOTIDE SEQUENCE [LARGE SCALE GENOMIC DNA]</scope>
    <source>
        <strain evidence="10 11">cv. Gransden 2004</strain>
    </source>
</reference>
<keyword evidence="4" id="KW-0378">Hydrolase</keyword>
<evidence type="ECO:0000256" key="2">
    <source>
        <dbReference type="ARBA" id="ARBA00022670"/>
    </source>
</evidence>
<evidence type="ECO:0000313" key="10">
    <source>
        <dbReference type="EnsemblPlants" id="Pp3c6_16550V3.1"/>
    </source>
</evidence>
<keyword evidence="2" id="KW-0645">Protease</keyword>
<dbReference type="STRING" id="3218.A0A2K1KFV7"/>
<evidence type="ECO:0000256" key="6">
    <source>
        <dbReference type="ARBA" id="ARBA00067779"/>
    </source>
</evidence>
<keyword evidence="5" id="KW-0788">Thiol protease</keyword>
<evidence type="ECO:0000259" key="8">
    <source>
        <dbReference type="Pfam" id="PF20908"/>
    </source>
</evidence>
<protein>
    <recommendedName>
        <fullName evidence="6">Probable Ufm1-specific protease</fullName>
    </recommendedName>
</protein>
<dbReference type="EnsemblPlants" id="Pp3c6_16550V3.2">
    <property type="protein sequence ID" value="Pp3c6_16550V3.2"/>
    <property type="gene ID" value="Pp3c6_16550"/>
</dbReference>
<dbReference type="AlphaFoldDB" id="A0A2K1KFV7"/>
<organism evidence="9">
    <name type="scientific">Physcomitrium patens</name>
    <name type="common">Spreading-leaved earth moss</name>
    <name type="synonym">Physcomitrella patens</name>
    <dbReference type="NCBI Taxonomy" id="3218"/>
    <lineage>
        <taxon>Eukaryota</taxon>
        <taxon>Viridiplantae</taxon>
        <taxon>Streptophyta</taxon>
        <taxon>Embryophyta</taxon>
        <taxon>Bryophyta</taxon>
        <taxon>Bryophytina</taxon>
        <taxon>Bryopsida</taxon>
        <taxon>Funariidae</taxon>
        <taxon>Funariales</taxon>
        <taxon>Funariaceae</taxon>
        <taxon>Physcomitrium</taxon>
    </lineage>
</organism>
<keyword evidence="3" id="KW-0833">Ubl conjugation pathway</keyword>
<dbReference type="OMA" id="VSCSKFF"/>
<name>A0A2K1KFV7_PHYPA</name>
<evidence type="ECO:0000313" key="11">
    <source>
        <dbReference type="Proteomes" id="UP000006727"/>
    </source>
</evidence>
<dbReference type="GO" id="GO:0071567">
    <property type="term" value="F:deUFMylase activity"/>
    <property type="evidence" value="ECO:0000318"/>
    <property type="project" value="GO_Central"/>
</dbReference>
<feature type="domain" description="UFSP2 second" evidence="8">
    <location>
        <begin position="244"/>
        <end position="380"/>
    </location>
</feature>
<dbReference type="PANTHER" id="PTHR48153">
    <property type="entry name" value="UFM1-SPECIFIC PROTEASE 2"/>
    <property type="match status" value="1"/>
</dbReference>
<keyword evidence="11" id="KW-1185">Reference proteome</keyword>
<dbReference type="FunFam" id="3.90.70.130:FF:000001">
    <property type="entry name" value="Probable Ufm1-specific protease 2"/>
    <property type="match status" value="1"/>
</dbReference>